<accession>A0A0W0EX99</accession>
<comment type="caution">
    <text evidence="7">The sequence shown here is derived from an EMBL/GenBank/DDBJ whole genome shotgun (WGS) entry which is preliminary data.</text>
</comment>
<name>A0A0W0EX99_MONRR</name>
<reference evidence="7 8" key="1">
    <citation type="submission" date="2015-12" db="EMBL/GenBank/DDBJ databases">
        <title>Draft genome sequence of Moniliophthora roreri, the causal agent of frosty pod rot of cacao.</title>
        <authorList>
            <person name="Aime M.C."/>
            <person name="Diaz-Valderrama J.R."/>
            <person name="Kijpornyongpan T."/>
            <person name="Phillips-Mora W."/>
        </authorList>
    </citation>
    <scope>NUCLEOTIDE SEQUENCE [LARGE SCALE GENOMIC DNA]</scope>
    <source>
        <strain evidence="7 8">MCA 2952</strain>
    </source>
</reference>
<keyword evidence="2" id="KW-0521">NADP</keyword>
<dbReference type="InterPro" id="IPR036291">
    <property type="entry name" value="NAD(P)-bd_dom_sf"/>
</dbReference>
<dbReference type="InterPro" id="IPR020904">
    <property type="entry name" value="Sc_DH/Rdtase_CS"/>
</dbReference>
<dbReference type="Gene3D" id="3.40.50.720">
    <property type="entry name" value="NAD(P)-binding Rossmann-like Domain"/>
    <property type="match status" value="1"/>
</dbReference>
<dbReference type="EMBL" id="LATX01002467">
    <property type="protein sequence ID" value="KTB28712.1"/>
    <property type="molecule type" value="Genomic_DNA"/>
</dbReference>
<dbReference type="PRINTS" id="PR00080">
    <property type="entry name" value="SDRFAMILY"/>
</dbReference>
<feature type="region of interest" description="Disordered" evidence="5">
    <location>
        <begin position="236"/>
        <end position="267"/>
    </location>
</feature>
<keyword evidence="6" id="KW-0812">Transmembrane</keyword>
<keyword evidence="3" id="KW-0560">Oxidoreductase</keyword>
<proteinExistence type="inferred from homology"/>
<dbReference type="CDD" id="cd05233">
    <property type="entry name" value="SDR_c"/>
    <property type="match status" value="1"/>
</dbReference>
<evidence type="ECO:0008006" key="9">
    <source>
        <dbReference type="Google" id="ProtNLM"/>
    </source>
</evidence>
<evidence type="ECO:0000256" key="2">
    <source>
        <dbReference type="ARBA" id="ARBA00022857"/>
    </source>
</evidence>
<dbReference type="PANTHER" id="PTHR43618">
    <property type="entry name" value="7-ALPHA-HYDROXYSTEROID DEHYDROGENASE"/>
    <property type="match status" value="1"/>
</dbReference>
<dbReference type="PROSITE" id="PS00061">
    <property type="entry name" value="ADH_SHORT"/>
    <property type="match status" value="1"/>
</dbReference>
<dbReference type="eggNOG" id="KOG1200">
    <property type="taxonomic scope" value="Eukaryota"/>
</dbReference>
<evidence type="ECO:0000256" key="4">
    <source>
        <dbReference type="RuleBase" id="RU000363"/>
    </source>
</evidence>
<dbReference type="Pfam" id="PF00106">
    <property type="entry name" value="adh_short"/>
    <property type="match status" value="1"/>
</dbReference>
<comment type="similarity">
    <text evidence="1 4">Belongs to the short-chain dehydrogenases/reductases (SDR) family.</text>
</comment>
<organism evidence="7 8">
    <name type="scientific">Moniliophthora roreri</name>
    <name type="common">Frosty pod rot fungus</name>
    <name type="synonym">Monilia roreri</name>
    <dbReference type="NCBI Taxonomy" id="221103"/>
    <lineage>
        <taxon>Eukaryota</taxon>
        <taxon>Fungi</taxon>
        <taxon>Dikarya</taxon>
        <taxon>Basidiomycota</taxon>
        <taxon>Agaricomycotina</taxon>
        <taxon>Agaricomycetes</taxon>
        <taxon>Agaricomycetidae</taxon>
        <taxon>Agaricales</taxon>
        <taxon>Marasmiineae</taxon>
        <taxon>Marasmiaceae</taxon>
        <taxon>Moniliophthora</taxon>
    </lineage>
</organism>
<protein>
    <recommendedName>
        <fullName evidence="9">NAD(P)-binding protein</fullName>
    </recommendedName>
</protein>
<gene>
    <name evidence="7" type="ORF">WG66_18717</name>
</gene>
<dbReference type="PANTHER" id="PTHR43618:SF4">
    <property type="entry name" value="SHORT CHAIN DEHYDROGENASE_REDUCTASE FAMILY (AFU_ORTHOLOGUE AFUA_7G04540)"/>
    <property type="match status" value="1"/>
</dbReference>
<dbReference type="InterPro" id="IPR052178">
    <property type="entry name" value="Sec_Metab_Biosynth_SDR"/>
</dbReference>
<evidence type="ECO:0000313" key="8">
    <source>
        <dbReference type="Proteomes" id="UP000054988"/>
    </source>
</evidence>
<dbReference type="InterPro" id="IPR002347">
    <property type="entry name" value="SDR_fam"/>
</dbReference>
<evidence type="ECO:0000256" key="5">
    <source>
        <dbReference type="SAM" id="MobiDB-lite"/>
    </source>
</evidence>
<sequence length="300" mass="32793">MMSSHNKNFTISSLFNVEDYVVIVTGGGTGIGLMISQAFANNGSRIYITSRRKETLEQATKTWGSNLAHPKGQIIPIQCDITDKQSIQAMVDEVKKKEKHVDVLVNNSGISEGTSSVELGSEDKGAQKLGDELWNEDQKAWEDVYRTNVIGHFFTTAALIPLLSASSSNRPNHTSSIINISSISGITRTTQHHYKYNVSKAASIHLNTILAQELRRKGVNIRVNSIAPGIFPSEMTTEGSDELNKSSIPVDDSYRNKKGIPAGRPGRDEDMAQAALMLAVNQYAYGQTIAIDGGYLLEHP</sequence>
<dbReference type="GO" id="GO:0016491">
    <property type="term" value="F:oxidoreductase activity"/>
    <property type="evidence" value="ECO:0007669"/>
    <property type="project" value="UniProtKB-KW"/>
</dbReference>
<evidence type="ECO:0000256" key="1">
    <source>
        <dbReference type="ARBA" id="ARBA00006484"/>
    </source>
</evidence>
<dbReference type="AlphaFoldDB" id="A0A0W0EX99"/>
<keyword evidence="6" id="KW-0472">Membrane</keyword>
<dbReference type="PRINTS" id="PR00081">
    <property type="entry name" value="GDHRDH"/>
</dbReference>
<evidence type="ECO:0000256" key="6">
    <source>
        <dbReference type="SAM" id="Phobius"/>
    </source>
</evidence>
<evidence type="ECO:0000313" key="7">
    <source>
        <dbReference type="EMBL" id="KTB28712.1"/>
    </source>
</evidence>
<keyword evidence="6" id="KW-1133">Transmembrane helix</keyword>
<dbReference type="SUPFAM" id="SSF51735">
    <property type="entry name" value="NAD(P)-binding Rossmann-fold domains"/>
    <property type="match status" value="1"/>
</dbReference>
<dbReference type="Proteomes" id="UP000054988">
    <property type="component" value="Unassembled WGS sequence"/>
</dbReference>
<feature type="transmembrane region" description="Helical" evidence="6">
    <location>
        <begin position="20"/>
        <end position="40"/>
    </location>
</feature>
<evidence type="ECO:0000256" key="3">
    <source>
        <dbReference type="ARBA" id="ARBA00023002"/>
    </source>
</evidence>